<dbReference type="AlphaFoldDB" id="B0RXX6"/>
<dbReference type="HOGENOM" id="CLU_3319296_0_0_6"/>
<proteinExistence type="predicted"/>
<accession>B0RXX6</accession>
<organism evidence="1 2">
    <name type="scientific">Xanthomonas campestris pv. campestris (strain B100)</name>
    <dbReference type="NCBI Taxonomy" id="509169"/>
    <lineage>
        <taxon>Bacteria</taxon>
        <taxon>Pseudomonadati</taxon>
        <taxon>Pseudomonadota</taxon>
        <taxon>Gammaproteobacteria</taxon>
        <taxon>Lysobacterales</taxon>
        <taxon>Lysobacteraceae</taxon>
        <taxon>Xanthomonas</taxon>
    </lineage>
</organism>
<dbReference type="Proteomes" id="UP000001188">
    <property type="component" value="Chromosome"/>
</dbReference>
<sequence>MLVENIRSPVSQALARCARYVGSHPLNARGNGGCWLSRY</sequence>
<dbReference type="EMBL" id="AM920689">
    <property type="protein sequence ID" value="CAP53512.1"/>
    <property type="molecule type" value="Genomic_DNA"/>
</dbReference>
<evidence type="ECO:0000313" key="1">
    <source>
        <dbReference type="EMBL" id="CAP53512.1"/>
    </source>
</evidence>
<protein>
    <submittedName>
        <fullName evidence="1">Uncharacterized protein</fullName>
    </submittedName>
</protein>
<evidence type="ECO:0000313" key="2">
    <source>
        <dbReference type="Proteomes" id="UP000001188"/>
    </source>
</evidence>
<reference evidence="1 2" key="1">
    <citation type="journal article" date="2008" name="J. Biotechnol.">
        <title>The genome of Xanthomonas campestris pv. campestris B100 and its use for the reconstruction of metabolic pathways involved in xanthan biosynthesis.</title>
        <authorList>
            <person name="Vorholter F.J."/>
            <person name="Schneiker S."/>
            <person name="Goesmann A."/>
            <person name="Krause L."/>
            <person name="Bekel T."/>
            <person name="Kaiser O."/>
            <person name="Linke B."/>
            <person name="Patschkowski T."/>
            <person name="Ruckert C."/>
            <person name="Schmid J."/>
            <person name="Sidhu V.K."/>
            <person name="Sieber V."/>
            <person name="Tauch A."/>
            <person name="Watt S.A."/>
            <person name="Weisshaar B."/>
            <person name="Becker A."/>
            <person name="Niehaus K."/>
            <person name="Puhler A."/>
        </authorList>
    </citation>
    <scope>NUCLEOTIDE SEQUENCE [LARGE SCALE GENOMIC DNA]</scope>
    <source>
        <strain evidence="1 2">B100</strain>
    </source>
</reference>
<name>B0RXX6_XANCB</name>
<dbReference type="KEGG" id="xca:xcc-b100_4143"/>
<gene>
    <name evidence="1" type="ORF">XCCB100_4143</name>
</gene>